<dbReference type="InterPro" id="IPR011701">
    <property type="entry name" value="MFS"/>
</dbReference>
<evidence type="ECO:0000313" key="6">
    <source>
        <dbReference type="Proteomes" id="UP000292447"/>
    </source>
</evidence>
<feature type="transmembrane region" description="Helical" evidence="4">
    <location>
        <begin position="405"/>
        <end position="422"/>
    </location>
</feature>
<feature type="transmembrane region" description="Helical" evidence="4">
    <location>
        <begin position="188"/>
        <end position="209"/>
    </location>
</feature>
<name>A0A4P6XWS8_9ASCO</name>
<dbReference type="SUPFAM" id="SSF103473">
    <property type="entry name" value="MFS general substrate transporter"/>
    <property type="match status" value="1"/>
</dbReference>
<evidence type="ECO:0000256" key="3">
    <source>
        <dbReference type="SAM" id="MobiDB-lite"/>
    </source>
</evidence>
<evidence type="ECO:0000256" key="2">
    <source>
        <dbReference type="ARBA" id="ARBA00006727"/>
    </source>
</evidence>
<feature type="transmembrane region" description="Helical" evidence="4">
    <location>
        <begin position="283"/>
        <end position="303"/>
    </location>
</feature>
<dbReference type="GO" id="GO:0016020">
    <property type="term" value="C:membrane"/>
    <property type="evidence" value="ECO:0007669"/>
    <property type="project" value="UniProtKB-SubCell"/>
</dbReference>
<evidence type="ECO:0000313" key="5">
    <source>
        <dbReference type="EMBL" id="QBM90591.1"/>
    </source>
</evidence>
<dbReference type="Proteomes" id="UP000292447">
    <property type="component" value="Chromosome VI"/>
</dbReference>
<feature type="transmembrane region" description="Helical" evidence="4">
    <location>
        <begin position="340"/>
        <end position="362"/>
    </location>
</feature>
<feature type="transmembrane region" description="Helical" evidence="4">
    <location>
        <begin position="428"/>
        <end position="447"/>
    </location>
</feature>
<dbReference type="EMBL" id="CP034461">
    <property type="protein sequence ID" value="QBM90591.1"/>
    <property type="molecule type" value="Genomic_DNA"/>
</dbReference>
<keyword evidence="4" id="KW-0812">Transmembrane</keyword>
<keyword evidence="4" id="KW-1133">Transmembrane helix</keyword>
<dbReference type="PANTHER" id="PTHR11360">
    <property type="entry name" value="MONOCARBOXYLATE TRANSPORTER"/>
    <property type="match status" value="1"/>
</dbReference>
<feature type="transmembrane region" description="Helical" evidence="4">
    <location>
        <begin position="215"/>
        <end position="239"/>
    </location>
</feature>
<dbReference type="AlphaFoldDB" id="A0A4P6XWS8"/>
<keyword evidence="4" id="KW-0472">Membrane</keyword>
<feature type="transmembrane region" description="Helical" evidence="4">
    <location>
        <begin position="251"/>
        <end position="271"/>
    </location>
</feature>
<comment type="subcellular location">
    <subcellularLocation>
        <location evidence="1">Membrane</location>
        <topology evidence="1">Multi-pass membrane protein</topology>
    </subcellularLocation>
</comment>
<dbReference type="GO" id="GO:0022857">
    <property type="term" value="F:transmembrane transporter activity"/>
    <property type="evidence" value="ECO:0007669"/>
    <property type="project" value="InterPro"/>
</dbReference>
<dbReference type="PANTHER" id="PTHR11360:SF315">
    <property type="entry name" value="TRANSPORTER MCH2-RELATED"/>
    <property type="match status" value="1"/>
</dbReference>
<feature type="transmembrane region" description="Helical" evidence="4">
    <location>
        <begin position="502"/>
        <end position="520"/>
    </location>
</feature>
<feature type="region of interest" description="Disordered" evidence="3">
    <location>
        <begin position="95"/>
        <end position="114"/>
    </location>
</feature>
<feature type="transmembrane region" description="Helical" evidence="4">
    <location>
        <begin position="162"/>
        <end position="181"/>
    </location>
</feature>
<dbReference type="Pfam" id="PF07690">
    <property type="entry name" value="MFS_1"/>
    <property type="match status" value="1"/>
</dbReference>
<comment type="similarity">
    <text evidence="2">Belongs to the major facilitator superfamily. Monocarboxylate porter (TC 2.A.1.13) family.</text>
</comment>
<protein>
    <submittedName>
        <fullName evidence="5">Nitrate/nitrite transporter NarK</fullName>
    </submittedName>
</protein>
<dbReference type="Gene3D" id="1.20.1250.20">
    <property type="entry name" value="MFS general substrate transporter like domains"/>
    <property type="match status" value="2"/>
</dbReference>
<dbReference type="InterPro" id="IPR036259">
    <property type="entry name" value="MFS_trans_sf"/>
</dbReference>
<accession>A0A4P6XWS8</accession>
<sequence length="598" mass="66664">MLTQSLSSRELFKSENFVPRALDEESELHHTNSRLSLRLTRNTTHLSEISRIILGIRDDRGLDAEQYASYQGNMEPEANLVRQLNSAPNGIIEDENKELPKDENGKNSVQSESDHPLDGPFAFWQAFLVMLMVFLTWGTNAAFGIFLNYYLTSNSFPGASKYDFALMGGMVVFLAQFLAPFSTLSVRVFGQTPVHLVGICIQTLGYMLAAECTQLWQIFICQGVLVGISFSLIFIPGTLVIPTWFDKSKALAMGIAVSGAGLGGLVYSLVLNRIIQQTGDHKWALRTAGLMNLVISLFGTVFLRNRNKQKISYKTTLKWSFVKSTSRVVFNFKIFDNYPLLITGLWFGVVLLGYVIILYSFAAVATSVGLSHTQSSNILAVLNALQVVGRPLLGNVGDSFGRNNTAIAICIYVGILSTAFWLNATTYVSIMVLAALIGGAVGIGSLMSQSLAYDVLVFHGIPEKIPAAWGGLNIIVSLFSLPAEVIALKLQTNAGPRSYRHAQIFTGCCYFFGALMMLVNREWLIRQTLMVRQKQAREQLAESLLTDEQEDFDKECFEGRSDLPELEKILQERVDRYNRLLQNSPVYFFLRMFYPIRV</sequence>
<reference evidence="6" key="1">
    <citation type="submission" date="2019-03" db="EMBL/GenBank/DDBJ databases">
        <title>Snf2 controls pulcherriminic acid biosynthesis and connects pigmentation and antifungal activity of the yeast Metschnikowia pulcherrima.</title>
        <authorList>
            <person name="Gore-Lloyd D."/>
            <person name="Sumann I."/>
            <person name="Brachmann A.O."/>
            <person name="Schneeberger K."/>
            <person name="Ortiz-Merino R.A."/>
            <person name="Moreno-Beltran M."/>
            <person name="Schlaefli M."/>
            <person name="Kirner P."/>
            <person name="Santos Kron A."/>
            <person name="Wolfe K.H."/>
            <person name="Piel J."/>
            <person name="Ahrens C.H."/>
            <person name="Henk D."/>
            <person name="Freimoser F.M."/>
        </authorList>
    </citation>
    <scope>NUCLEOTIDE SEQUENCE [LARGE SCALE GENOMIC DNA]</scope>
    <source>
        <strain evidence="6">APC 1.2</strain>
    </source>
</reference>
<feature type="transmembrane region" description="Helical" evidence="4">
    <location>
        <begin position="468"/>
        <end position="490"/>
    </location>
</feature>
<proteinExistence type="inferred from homology"/>
<keyword evidence="6" id="KW-1185">Reference proteome</keyword>
<feature type="transmembrane region" description="Helical" evidence="4">
    <location>
        <begin position="126"/>
        <end position="150"/>
    </location>
</feature>
<dbReference type="InterPro" id="IPR050327">
    <property type="entry name" value="Proton-linked_MCT"/>
</dbReference>
<gene>
    <name evidence="5" type="primary">MPUL0F01750</name>
    <name evidence="5" type="ORF">METSCH_F01750</name>
</gene>
<evidence type="ECO:0000256" key="1">
    <source>
        <dbReference type="ARBA" id="ARBA00004141"/>
    </source>
</evidence>
<organism evidence="5 6">
    <name type="scientific">Metschnikowia aff. pulcherrima</name>
    <dbReference type="NCBI Taxonomy" id="2163413"/>
    <lineage>
        <taxon>Eukaryota</taxon>
        <taxon>Fungi</taxon>
        <taxon>Dikarya</taxon>
        <taxon>Ascomycota</taxon>
        <taxon>Saccharomycotina</taxon>
        <taxon>Pichiomycetes</taxon>
        <taxon>Metschnikowiaceae</taxon>
        <taxon>Metschnikowia</taxon>
    </lineage>
</organism>
<evidence type="ECO:0000256" key="4">
    <source>
        <dbReference type="SAM" id="Phobius"/>
    </source>
</evidence>